<evidence type="ECO:0000313" key="2">
    <source>
        <dbReference type="WBParaSite" id="ACRNAN_Path_1508.g5874.t1"/>
    </source>
</evidence>
<organism evidence="1 2">
    <name type="scientific">Acrobeloides nanus</name>
    <dbReference type="NCBI Taxonomy" id="290746"/>
    <lineage>
        <taxon>Eukaryota</taxon>
        <taxon>Metazoa</taxon>
        <taxon>Ecdysozoa</taxon>
        <taxon>Nematoda</taxon>
        <taxon>Chromadorea</taxon>
        <taxon>Rhabditida</taxon>
        <taxon>Tylenchina</taxon>
        <taxon>Cephalobomorpha</taxon>
        <taxon>Cephaloboidea</taxon>
        <taxon>Cephalobidae</taxon>
        <taxon>Acrobeloides</taxon>
    </lineage>
</organism>
<accession>A0A914C1E2</accession>
<reference evidence="2" key="1">
    <citation type="submission" date="2022-11" db="UniProtKB">
        <authorList>
            <consortium name="WormBaseParasite"/>
        </authorList>
    </citation>
    <scope>IDENTIFICATION</scope>
</reference>
<name>A0A914C1E2_9BILA</name>
<dbReference type="WBParaSite" id="ACRNAN_Path_1508.g5874.t1">
    <property type="protein sequence ID" value="ACRNAN_Path_1508.g5874.t1"/>
    <property type="gene ID" value="ACRNAN_Path_1508.g5874"/>
</dbReference>
<dbReference type="Proteomes" id="UP000887540">
    <property type="component" value="Unplaced"/>
</dbReference>
<protein>
    <submittedName>
        <fullName evidence="2">Uncharacterized protein</fullName>
    </submittedName>
</protein>
<sequence length="77" mass="8935">RKVILASTLPDSPRFYSEYYEDAMALHPYLKCRMEIVKNGVKNAEKLVKEMWKPHRSASKRAKNVLKVVLGHAKKHV</sequence>
<proteinExistence type="predicted"/>
<keyword evidence="1" id="KW-1185">Reference proteome</keyword>
<dbReference type="AlphaFoldDB" id="A0A914C1E2"/>
<evidence type="ECO:0000313" key="1">
    <source>
        <dbReference type="Proteomes" id="UP000887540"/>
    </source>
</evidence>